<protein>
    <submittedName>
        <fullName evidence="2">Type IV pilin protein</fullName>
    </submittedName>
</protein>
<dbReference type="InterPro" id="IPR012902">
    <property type="entry name" value="N_methyl_site"/>
</dbReference>
<gene>
    <name evidence="2" type="ORF">ACFOSS_15215</name>
</gene>
<dbReference type="InterPro" id="IPR031982">
    <property type="entry name" value="PilE-like"/>
</dbReference>
<keyword evidence="1" id="KW-0472">Membrane</keyword>
<dbReference type="Gene3D" id="3.30.700.10">
    <property type="entry name" value="Glycoprotein, Type 4 Pilin"/>
    <property type="match status" value="1"/>
</dbReference>
<dbReference type="PROSITE" id="PS00409">
    <property type="entry name" value="PROKAR_NTER_METHYL"/>
    <property type="match status" value="1"/>
</dbReference>
<name>A0ABV8CRP3_9GAMM</name>
<dbReference type="Pfam" id="PF07963">
    <property type="entry name" value="N_methyl"/>
    <property type="match status" value="1"/>
</dbReference>
<dbReference type="InterPro" id="IPR045584">
    <property type="entry name" value="Pilin-like"/>
</dbReference>
<organism evidence="2 3">
    <name type="scientific">Pseudaeromonas sharmana</name>
    <dbReference type="NCBI Taxonomy" id="328412"/>
    <lineage>
        <taxon>Bacteria</taxon>
        <taxon>Pseudomonadati</taxon>
        <taxon>Pseudomonadota</taxon>
        <taxon>Gammaproteobacteria</taxon>
        <taxon>Aeromonadales</taxon>
        <taxon>Aeromonadaceae</taxon>
        <taxon>Pseudaeromonas</taxon>
    </lineage>
</organism>
<accession>A0ABV8CRP3</accession>
<keyword evidence="1" id="KW-0812">Transmembrane</keyword>
<keyword evidence="3" id="KW-1185">Reference proteome</keyword>
<dbReference type="EMBL" id="JBHSAF010000015">
    <property type="protein sequence ID" value="MFC3914798.1"/>
    <property type="molecule type" value="Genomic_DNA"/>
</dbReference>
<evidence type="ECO:0000313" key="3">
    <source>
        <dbReference type="Proteomes" id="UP001595692"/>
    </source>
</evidence>
<dbReference type="Proteomes" id="UP001595692">
    <property type="component" value="Unassembled WGS sequence"/>
</dbReference>
<dbReference type="NCBIfam" id="TIGR02532">
    <property type="entry name" value="IV_pilin_GFxxxE"/>
    <property type="match status" value="1"/>
</dbReference>
<dbReference type="Pfam" id="PF16732">
    <property type="entry name" value="ComP_DUS"/>
    <property type="match status" value="1"/>
</dbReference>
<dbReference type="RefSeq" id="WP_377154160.1">
    <property type="nucleotide sequence ID" value="NZ_JBHSAF010000015.1"/>
</dbReference>
<keyword evidence="1" id="KW-1133">Transmembrane helix</keyword>
<proteinExistence type="predicted"/>
<dbReference type="SUPFAM" id="SSF54523">
    <property type="entry name" value="Pili subunits"/>
    <property type="match status" value="1"/>
</dbReference>
<evidence type="ECO:0000256" key="1">
    <source>
        <dbReference type="SAM" id="Phobius"/>
    </source>
</evidence>
<comment type="caution">
    <text evidence="2">The sequence shown here is derived from an EMBL/GenBank/DDBJ whole genome shotgun (WGS) entry which is preliminary data.</text>
</comment>
<feature type="transmembrane region" description="Helical" evidence="1">
    <location>
        <begin position="12"/>
        <end position="32"/>
    </location>
</feature>
<reference evidence="3" key="1">
    <citation type="journal article" date="2019" name="Int. J. Syst. Evol. Microbiol.">
        <title>The Global Catalogue of Microorganisms (GCM) 10K type strain sequencing project: providing services to taxonomists for standard genome sequencing and annotation.</title>
        <authorList>
            <consortium name="The Broad Institute Genomics Platform"/>
            <consortium name="The Broad Institute Genome Sequencing Center for Infectious Disease"/>
            <person name="Wu L."/>
            <person name="Ma J."/>
        </authorList>
    </citation>
    <scope>NUCLEOTIDE SEQUENCE [LARGE SCALE GENOMIC DNA]</scope>
    <source>
        <strain evidence="3">CCUG 54939</strain>
    </source>
</reference>
<evidence type="ECO:0000313" key="2">
    <source>
        <dbReference type="EMBL" id="MFC3914798.1"/>
    </source>
</evidence>
<sequence length="137" mass="14732">MHNKPCRGITLIELIIAVGVVAILGAIAYPSYLEHVKSTRRGEAKAALLELSQFMERKFSADGCYKCASETITLPFTQVPRDGGTKYYDLRLASSPAADSASYTLEAVPTGNMSGDSCGTFKLDQTATKTAAEAECW</sequence>